<accession>A0A2A2KPV0</accession>
<dbReference type="Pfam" id="PF04155">
    <property type="entry name" value="Ground-like"/>
    <property type="match status" value="1"/>
</dbReference>
<evidence type="ECO:0000313" key="2">
    <source>
        <dbReference type="EMBL" id="PAV75950.1"/>
    </source>
</evidence>
<dbReference type="EMBL" id="LIAE01007988">
    <property type="protein sequence ID" value="PAV75950.1"/>
    <property type="molecule type" value="Genomic_DNA"/>
</dbReference>
<feature type="domain" description="Ground-like" evidence="1">
    <location>
        <begin position="54"/>
        <end position="124"/>
    </location>
</feature>
<evidence type="ECO:0000313" key="3">
    <source>
        <dbReference type="Proteomes" id="UP000218231"/>
    </source>
</evidence>
<dbReference type="OrthoDB" id="5790559at2759"/>
<name>A0A2A2KPV0_9BILA</name>
<organism evidence="2 3">
    <name type="scientific">Diploscapter pachys</name>
    <dbReference type="NCBI Taxonomy" id="2018661"/>
    <lineage>
        <taxon>Eukaryota</taxon>
        <taxon>Metazoa</taxon>
        <taxon>Ecdysozoa</taxon>
        <taxon>Nematoda</taxon>
        <taxon>Chromadorea</taxon>
        <taxon>Rhabditida</taxon>
        <taxon>Rhabditina</taxon>
        <taxon>Rhabditomorpha</taxon>
        <taxon>Rhabditoidea</taxon>
        <taxon>Rhabditidae</taxon>
        <taxon>Diploscapter</taxon>
    </lineage>
</organism>
<sequence length="130" mass="15331">MWISMPQKETVLLFKFIPQKFMRRKRTVRLRFNFIDRFSNNLEGYRRQTRKADGEKCNDERLRKIIEQFADEDPTTSKRAIQKAAQDQIGGLFDVICSNHDFSYLANTQMYCEGGNDYVTCFAFLHSLVA</sequence>
<reference evidence="2 3" key="1">
    <citation type="journal article" date="2017" name="Curr. Biol.">
        <title>Genome architecture and evolution of a unichromosomal asexual nematode.</title>
        <authorList>
            <person name="Fradin H."/>
            <person name="Zegar C."/>
            <person name="Gutwein M."/>
            <person name="Lucas J."/>
            <person name="Kovtun M."/>
            <person name="Corcoran D."/>
            <person name="Baugh L.R."/>
            <person name="Kiontke K."/>
            <person name="Gunsalus K."/>
            <person name="Fitch D.H."/>
            <person name="Piano F."/>
        </authorList>
    </citation>
    <scope>NUCLEOTIDE SEQUENCE [LARGE SCALE GENOMIC DNA]</scope>
    <source>
        <strain evidence="2">PF1309</strain>
    </source>
</reference>
<dbReference type="AlphaFoldDB" id="A0A2A2KPV0"/>
<gene>
    <name evidence="2" type="ORF">WR25_13188</name>
</gene>
<evidence type="ECO:0000259" key="1">
    <source>
        <dbReference type="Pfam" id="PF04155"/>
    </source>
</evidence>
<keyword evidence="3" id="KW-1185">Reference proteome</keyword>
<protein>
    <recommendedName>
        <fullName evidence="1">Ground-like domain-containing protein</fullName>
    </recommendedName>
</protein>
<comment type="caution">
    <text evidence="2">The sequence shown here is derived from an EMBL/GenBank/DDBJ whole genome shotgun (WGS) entry which is preliminary data.</text>
</comment>
<dbReference type="InterPro" id="IPR007284">
    <property type="entry name" value="Ground-like_dom"/>
</dbReference>
<proteinExistence type="predicted"/>
<dbReference type="STRING" id="2018661.A0A2A2KPV0"/>
<dbReference type="Proteomes" id="UP000218231">
    <property type="component" value="Unassembled WGS sequence"/>
</dbReference>